<evidence type="ECO:0000313" key="3">
    <source>
        <dbReference type="Proteomes" id="UP000002875"/>
    </source>
</evidence>
<gene>
    <name evidence="2" type="ordered locus">Emtol_0395</name>
</gene>
<name>A0ABN4AEV2_EMTOG</name>
<keyword evidence="3" id="KW-1185">Reference proteome</keyword>
<keyword evidence="1" id="KW-1133">Transmembrane helix</keyword>
<dbReference type="Proteomes" id="UP000002875">
    <property type="component" value="Chromosome"/>
</dbReference>
<evidence type="ECO:0000256" key="1">
    <source>
        <dbReference type="SAM" id="Phobius"/>
    </source>
</evidence>
<feature type="transmembrane region" description="Helical" evidence="1">
    <location>
        <begin position="84"/>
        <end position="106"/>
    </location>
</feature>
<reference evidence="2 3" key="1">
    <citation type="submission" date="2011-07" db="EMBL/GenBank/DDBJ databases">
        <title>The complete genome of chromosome of Emticicia oligotrophica DSM 17448.</title>
        <authorList>
            <consortium name="US DOE Joint Genome Institute (JGI-PGF)"/>
            <person name="Lucas S."/>
            <person name="Han J."/>
            <person name="Lapidus A."/>
            <person name="Bruce D."/>
            <person name="Goodwin L."/>
            <person name="Pitluck S."/>
            <person name="Peters L."/>
            <person name="Kyrpides N."/>
            <person name="Mavromatis K."/>
            <person name="Ivanova N."/>
            <person name="Ovchinnikova G."/>
            <person name="Teshima H."/>
            <person name="Detter J.C."/>
            <person name="Tapia R."/>
            <person name="Han C."/>
            <person name="Land M."/>
            <person name="Hauser L."/>
            <person name="Markowitz V."/>
            <person name="Cheng J.-F."/>
            <person name="Hugenholtz P."/>
            <person name="Woyke T."/>
            <person name="Wu D."/>
            <person name="Tindall B."/>
            <person name="Pomrenke H."/>
            <person name="Brambilla E."/>
            <person name="Klenk H.-P."/>
            <person name="Eisen J.A."/>
        </authorList>
    </citation>
    <scope>NUCLEOTIDE SEQUENCE [LARGE SCALE GENOMIC DNA]</scope>
    <source>
        <strain evidence="2 3">DSM 17448</strain>
    </source>
</reference>
<evidence type="ECO:0008006" key="4">
    <source>
        <dbReference type="Google" id="ProtNLM"/>
    </source>
</evidence>
<protein>
    <recommendedName>
        <fullName evidence="4">DUF983 domain-containing protein</fullName>
    </recommendedName>
</protein>
<keyword evidence="1" id="KW-0812">Transmembrane</keyword>
<organism evidence="2 3">
    <name type="scientific">Emticicia oligotrophica (strain DSM 17448 / CIP 109782 / MTCC 6937 / GPTSA100-15)</name>
    <dbReference type="NCBI Taxonomy" id="929562"/>
    <lineage>
        <taxon>Bacteria</taxon>
        <taxon>Pseudomonadati</taxon>
        <taxon>Bacteroidota</taxon>
        <taxon>Cytophagia</taxon>
        <taxon>Cytophagales</taxon>
        <taxon>Leadbetterellaceae</taxon>
        <taxon>Emticicia</taxon>
    </lineage>
</organism>
<proteinExistence type="predicted"/>
<keyword evidence="1" id="KW-0472">Membrane</keyword>
<dbReference type="Pfam" id="PF06170">
    <property type="entry name" value="DUF983"/>
    <property type="match status" value="1"/>
</dbReference>
<dbReference type="EMBL" id="CP002961">
    <property type="protein sequence ID" value="AFK01549.1"/>
    <property type="molecule type" value="Genomic_DNA"/>
</dbReference>
<evidence type="ECO:0000313" key="2">
    <source>
        <dbReference type="EMBL" id="AFK01549.1"/>
    </source>
</evidence>
<accession>A0ABN4AEV2</accession>
<sequence>MFGKGSRLYSIFAMKCPRCHEGDVFKTKNPYNQMSAIHETCSHCGLRYEKEMGFFYGAMYVSYMLNIALFVTSIVAYFLLLDQYISGTLLMSIYIAITVILVPVYYRLSRTIWLNFFNSYAPEKRGVK</sequence>
<dbReference type="InterPro" id="IPR009325">
    <property type="entry name" value="DUF983"/>
</dbReference>
<feature type="transmembrane region" description="Helical" evidence="1">
    <location>
        <begin position="54"/>
        <end position="78"/>
    </location>
</feature>